<dbReference type="STRING" id="1852522.SAMN06295960_1213"/>
<dbReference type="InterPro" id="IPR035948">
    <property type="entry name" value="YwqG-like_sf"/>
</dbReference>
<dbReference type="EMBL" id="FXAZ01000001">
    <property type="protein sequence ID" value="SMG22676.1"/>
    <property type="molecule type" value="Genomic_DNA"/>
</dbReference>
<dbReference type="OrthoDB" id="5351532at2"/>
<proteinExistence type="predicted"/>
<evidence type="ECO:0008006" key="3">
    <source>
        <dbReference type="Google" id="ProtNLM"/>
    </source>
</evidence>
<name>A0A1X7J5D1_9BACL</name>
<dbReference type="SUPFAM" id="SSF103032">
    <property type="entry name" value="Hypothetical protein YwqG"/>
    <property type="match status" value="1"/>
</dbReference>
<dbReference type="RefSeq" id="WP_085493382.1">
    <property type="nucleotide sequence ID" value="NZ_FXAZ01000001.1"/>
</dbReference>
<dbReference type="Proteomes" id="UP000193834">
    <property type="component" value="Unassembled WGS sequence"/>
</dbReference>
<gene>
    <name evidence="1" type="ORF">SAMN06295960_1213</name>
</gene>
<evidence type="ECO:0000313" key="2">
    <source>
        <dbReference type="Proteomes" id="UP000193834"/>
    </source>
</evidence>
<keyword evidence="2" id="KW-1185">Reference proteome</keyword>
<organism evidence="1 2">
    <name type="scientific">Paenibacillus aquistagni</name>
    <dbReference type="NCBI Taxonomy" id="1852522"/>
    <lineage>
        <taxon>Bacteria</taxon>
        <taxon>Bacillati</taxon>
        <taxon>Bacillota</taxon>
        <taxon>Bacilli</taxon>
        <taxon>Bacillales</taxon>
        <taxon>Paenibacillaceae</taxon>
        <taxon>Paenibacillus</taxon>
    </lineage>
</organism>
<dbReference type="Gene3D" id="2.30.320.10">
    <property type="entry name" value="YwqG-like"/>
    <property type="match status" value="1"/>
</dbReference>
<protein>
    <recommendedName>
        <fullName evidence="3">DUF1963 domain-containing protein</fullName>
    </recommendedName>
</protein>
<evidence type="ECO:0000313" key="1">
    <source>
        <dbReference type="EMBL" id="SMG22676.1"/>
    </source>
</evidence>
<dbReference type="AlphaFoldDB" id="A0A1X7J5D1"/>
<sequence length="430" mass="48944">MTERIPCKTEGCQATILPTTAVKTGGYCMPCHQEQERQKRQAYIEAHRKTVNQYEGLTDPVDVLKIMHAPRVYDPLIQYAPYPLSMEEVYLSLSADEAARMLNHAIEQLESGDTDEAETILMSLVCYLNLDIADVLPTLMEHDLYHASILFKDAPADIRDLLIEQAEADDDRRNHLLLILSWIGDCEVVSQFQRWSLTPPQWTEQLFVEPEHYALEAGWELTQAGERRSLIHNHSYAIRAASEEQACTAEADTAHFLQESRSACPWCSRKLTLLIDVDTAHLSLRYLGLPFERLQVMTCEHCGAYGTLYMELDQQGKPSWSPFNHLPVLPSPDLSADSDSDLSRARLILADVPHSPFYTANWALSQHNSQLGGHPSWVQDAEYPVCPCCQQHMSYIGQLDWEDIEQYGEGLFYMFICIEDRITATVYQQS</sequence>
<reference evidence="1 2" key="1">
    <citation type="submission" date="2017-04" db="EMBL/GenBank/DDBJ databases">
        <authorList>
            <person name="Afonso C.L."/>
            <person name="Miller P.J."/>
            <person name="Scott M.A."/>
            <person name="Spackman E."/>
            <person name="Goraichik I."/>
            <person name="Dimitrov K.M."/>
            <person name="Suarez D.L."/>
            <person name="Swayne D.E."/>
        </authorList>
    </citation>
    <scope>NUCLEOTIDE SEQUENCE [LARGE SCALE GENOMIC DNA]</scope>
    <source>
        <strain evidence="1 2">11</strain>
    </source>
</reference>
<accession>A0A1X7J5D1</accession>